<dbReference type="GO" id="GO:0016787">
    <property type="term" value="F:hydrolase activity"/>
    <property type="evidence" value="ECO:0007669"/>
    <property type="project" value="UniProtKB-KW"/>
</dbReference>
<keyword evidence="2" id="KW-0378">Hydrolase</keyword>
<keyword evidence="3" id="KW-1185">Reference proteome</keyword>
<comment type="caution">
    <text evidence="2">The sequence shown here is derived from an EMBL/GenBank/DDBJ whole genome shotgun (WGS) entry which is preliminary data.</text>
</comment>
<gene>
    <name evidence="2" type="ORF">F8M49_24465</name>
</gene>
<protein>
    <submittedName>
        <fullName evidence="2">Alpha/beta fold hydrolase</fullName>
    </submittedName>
</protein>
<dbReference type="InterPro" id="IPR000073">
    <property type="entry name" value="AB_hydrolase_1"/>
</dbReference>
<proteinExistence type="predicted"/>
<accession>A0ABU3WUR7</accession>
<dbReference type="EMBL" id="WBMO01000005">
    <property type="protein sequence ID" value="MDV2477746.1"/>
    <property type="molecule type" value="Genomic_DNA"/>
</dbReference>
<dbReference type="SUPFAM" id="SSF53474">
    <property type="entry name" value="alpha/beta-Hydrolases"/>
    <property type="match status" value="1"/>
</dbReference>
<feature type="domain" description="AB hydrolase-1" evidence="1">
    <location>
        <begin position="12"/>
        <end position="187"/>
    </location>
</feature>
<dbReference type="Pfam" id="PF12697">
    <property type="entry name" value="Abhydrolase_6"/>
    <property type="match status" value="1"/>
</dbReference>
<dbReference type="Gene3D" id="3.40.50.1820">
    <property type="entry name" value="alpha/beta hydrolase"/>
    <property type="match status" value="1"/>
</dbReference>
<evidence type="ECO:0000313" key="3">
    <source>
        <dbReference type="Proteomes" id="UP001275440"/>
    </source>
</evidence>
<name>A0ABU3WUR7_9NOCA</name>
<organism evidence="2 3">
    <name type="scientific">Rhodococcus zopfii</name>
    <dbReference type="NCBI Taxonomy" id="43772"/>
    <lineage>
        <taxon>Bacteria</taxon>
        <taxon>Bacillati</taxon>
        <taxon>Actinomycetota</taxon>
        <taxon>Actinomycetes</taxon>
        <taxon>Mycobacteriales</taxon>
        <taxon>Nocardiaceae</taxon>
        <taxon>Rhodococcus</taxon>
    </lineage>
</organism>
<sequence length="210" mass="22913">MEIPSTRGRPQVLVLPGGKPVSTAAARWWHLSQLRTALLTESLRLRLSGTGITVRQVRYTVRGWNGDVRSPVQDGLRALDEIRRRRPDAPIGLVGHSMGGRAVAHLAAQPQVEAVVALAPWWPEGDAALIPPGRRLLVAHGTADRWTDPSVSESQTEAARRRGVDATWQPFPGAGHFLLTRPGRWHELTADFLSEALAPTTHSPGGSREH</sequence>
<evidence type="ECO:0000259" key="1">
    <source>
        <dbReference type="Pfam" id="PF12697"/>
    </source>
</evidence>
<evidence type="ECO:0000313" key="2">
    <source>
        <dbReference type="EMBL" id="MDV2477746.1"/>
    </source>
</evidence>
<reference evidence="2 3" key="1">
    <citation type="submission" date="2019-10" db="EMBL/GenBank/DDBJ databases">
        <title>Draft Genome Assembly of Rhodococcus zopfii DSM44189.</title>
        <authorList>
            <person name="Sutton J.M."/>
            <person name="Akob D.M."/>
            <person name="Bushman T.J."/>
        </authorList>
    </citation>
    <scope>NUCLEOTIDE SEQUENCE [LARGE SCALE GENOMIC DNA]</scope>
    <source>
        <strain evidence="2 3">DSM 44189</strain>
    </source>
</reference>
<dbReference type="InterPro" id="IPR029058">
    <property type="entry name" value="AB_hydrolase_fold"/>
</dbReference>
<dbReference type="Proteomes" id="UP001275440">
    <property type="component" value="Unassembled WGS sequence"/>
</dbReference>